<evidence type="ECO:0000313" key="11">
    <source>
        <dbReference type="Proteomes" id="UP001162131"/>
    </source>
</evidence>
<dbReference type="Proteomes" id="UP001162131">
    <property type="component" value="Unassembled WGS sequence"/>
</dbReference>
<dbReference type="AlphaFoldDB" id="A0AAU9J4Y5"/>
<dbReference type="InterPro" id="IPR013525">
    <property type="entry name" value="ABC2_TM"/>
</dbReference>
<evidence type="ECO:0000256" key="3">
    <source>
        <dbReference type="ARBA" id="ARBA00022692"/>
    </source>
</evidence>
<accession>A0AAU9J4Y5</accession>
<evidence type="ECO:0000256" key="5">
    <source>
        <dbReference type="ARBA" id="ARBA00022840"/>
    </source>
</evidence>
<dbReference type="GO" id="GO:0016020">
    <property type="term" value="C:membrane"/>
    <property type="evidence" value="ECO:0007669"/>
    <property type="project" value="UniProtKB-SubCell"/>
</dbReference>
<feature type="transmembrane region" description="Helical" evidence="8">
    <location>
        <begin position="45"/>
        <end position="65"/>
    </location>
</feature>
<feature type="transmembrane region" description="Helical" evidence="8">
    <location>
        <begin position="267"/>
        <end position="285"/>
    </location>
</feature>
<keyword evidence="5" id="KW-0067">ATP-binding</keyword>
<comment type="subcellular location">
    <subcellularLocation>
        <location evidence="1">Membrane</location>
        <topology evidence="1">Multi-pass membrane protein</topology>
    </subcellularLocation>
</comment>
<dbReference type="PANTHER" id="PTHR19229">
    <property type="entry name" value="ATP-BINDING CASSETTE TRANSPORTER SUBFAMILY A ABCA"/>
    <property type="match status" value="1"/>
</dbReference>
<feature type="transmembrane region" description="Helical" evidence="8">
    <location>
        <begin position="343"/>
        <end position="365"/>
    </location>
</feature>
<dbReference type="GO" id="GO:0016887">
    <property type="term" value="F:ATP hydrolysis activity"/>
    <property type="evidence" value="ECO:0007669"/>
    <property type="project" value="InterPro"/>
</dbReference>
<evidence type="ECO:0000256" key="7">
    <source>
        <dbReference type="ARBA" id="ARBA00023136"/>
    </source>
</evidence>
<feature type="transmembrane region" description="Helical" evidence="8">
    <location>
        <begin position="306"/>
        <end position="331"/>
    </location>
</feature>
<evidence type="ECO:0000256" key="4">
    <source>
        <dbReference type="ARBA" id="ARBA00022741"/>
    </source>
</evidence>
<dbReference type="EMBL" id="CAJZBQ010000021">
    <property type="protein sequence ID" value="CAG9318602.1"/>
    <property type="molecule type" value="Genomic_DNA"/>
</dbReference>
<organism evidence="10 11">
    <name type="scientific">Blepharisma stoltei</name>
    <dbReference type="NCBI Taxonomy" id="1481888"/>
    <lineage>
        <taxon>Eukaryota</taxon>
        <taxon>Sar</taxon>
        <taxon>Alveolata</taxon>
        <taxon>Ciliophora</taxon>
        <taxon>Postciliodesmatophora</taxon>
        <taxon>Heterotrichea</taxon>
        <taxon>Heterotrichida</taxon>
        <taxon>Blepharismidae</taxon>
        <taxon>Blepharisma</taxon>
    </lineage>
</organism>
<keyword evidence="3 8" id="KW-0812">Transmembrane</keyword>
<keyword evidence="6 8" id="KW-1133">Transmembrane helix</keyword>
<dbReference type="CDD" id="cd03263">
    <property type="entry name" value="ABC_subfamily_A"/>
    <property type="match status" value="1"/>
</dbReference>
<comment type="caution">
    <text evidence="10">The sequence shown here is derived from an EMBL/GenBank/DDBJ whole genome shotgun (WGS) entry which is preliminary data.</text>
</comment>
<gene>
    <name evidence="10" type="ORF">BSTOLATCC_MIC21976</name>
</gene>
<dbReference type="InterPro" id="IPR027417">
    <property type="entry name" value="P-loop_NTPase"/>
</dbReference>
<dbReference type="FunFam" id="3.40.50.300:FF:000665">
    <property type="entry name" value="ABC transporter A family member 2"/>
    <property type="match status" value="1"/>
</dbReference>
<evidence type="ECO:0000313" key="10">
    <source>
        <dbReference type="EMBL" id="CAG9318602.1"/>
    </source>
</evidence>
<dbReference type="SUPFAM" id="SSF52540">
    <property type="entry name" value="P-loop containing nucleoside triphosphate hydrolases"/>
    <property type="match status" value="1"/>
</dbReference>
<evidence type="ECO:0000256" key="6">
    <source>
        <dbReference type="ARBA" id="ARBA00022989"/>
    </source>
</evidence>
<proteinExistence type="predicted"/>
<dbReference type="GO" id="GO:0005524">
    <property type="term" value="F:ATP binding"/>
    <property type="evidence" value="ECO:0007669"/>
    <property type="project" value="UniProtKB-KW"/>
</dbReference>
<dbReference type="SMART" id="SM00382">
    <property type="entry name" value="AAA"/>
    <property type="match status" value="1"/>
</dbReference>
<feature type="transmembrane region" description="Helical" evidence="8">
    <location>
        <begin position="372"/>
        <end position="391"/>
    </location>
</feature>
<protein>
    <recommendedName>
        <fullName evidence="9">ABC transporter domain-containing protein</fullName>
    </recommendedName>
</protein>
<dbReference type="Pfam" id="PF00005">
    <property type="entry name" value="ABC_tran"/>
    <property type="match status" value="1"/>
</dbReference>
<dbReference type="InterPro" id="IPR003439">
    <property type="entry name" value="ABC_transporter-like_ATP-bd"/>
</dbReference>
<dbReference type="InterPro" id="IPR026082">
    <property type="entry name" value="ABCA"/>
</dbReference>
<keyword evidence="11" id="KW-1185">Reference proteome</keyword>
<evidence type="ECO:0000259" key="9">
    <source>
        <dbReference type="PROSITE" id="PS50893"/>
    </source>
</evidence>
<keyword evidence="2" id="KW-0813">Transport</keyword>
<dbReference type="GO" id="GO:0140359">
    <property type="term" value="F:ABC-type transporter activity"/>
    <property type="evidence" value="ECO:0007669"/>
    <property type="project" value="InterPro"/>
</dbReference>
<evidence type="ECO:0000256" key="1">
    <source>
        <dbReference type="ARBA" id="ARBA00004141"/>
    </source>
</evidence>
<dbReference type="InterPro" id="IPR003593">
    <property type="entry name" value="AAA+_ATPase"/>
</dbReference>
<name>A0AAU9J4Y5_9CILI</name>
<evidence type="ECO:0000256" key="8">
    <source>
        <dbReference type="SAM" id="Phobius"/>
    </source>
</evidence>
<feature type="domain" description="ABC transporter" evidence="9">
    <location>
        <begin position="556"/>
        <end position="793"/>
    </location>
</feature>
<dbReference type="Gene3D" id="3.40.50.300">
    <property type="entry name" value="P-loop containing nucleotide triphosphate hydrolases"/>
    <property type="match status" value="1"/>
</dbReference>
<keyword evidence="7 8" id="KW-0472">Membrane</keyword>
<dbReference type="PROSITE" id="PS50893">
    <property type="entry name" value="ABC_TRANSPORTER_2"/>
    <property type="match status" value="1"/>
</dbReference>
<evidence type="ECO:0000256" key="2">
    <source>
        <dbReference type="ARBA" id="ARBA00022448"/>
    </source>
</evidence>
<dbReference type="PANTHER" id="PTHR19229:SF263">
    <property type="entry name" value="CHROMOSOME UNDETERMINED SCAFFOLD_17, WHOLE GENOME SHOTGUN SEQUENCE"/>
    <property type="match status" value="1"/>
</dbReference>
<sequence>MENTNVQEKPKPCSPFSVFKWEIKQLISQVRVLLWKNYLLFTRQYFSTLVLILSPIFVCFLLWVIQRMVSSYIEGDLDYNPKLRDINKIKKCWEKDCVTIGFGLTGGKNEWSEYVINQVAKEHNLAIGKDIRIYSENGYKEFTDYIQKHMNQTRFGVVMCTKNFPLPDNDYLKEIPCGPVGEYSNYLYSLIYNFTESPINVFDRGAPDPLDENVAAVKLAIDKATLEFQGKIAKKQVPKLEMLLQGYPKTKNRLMAGYDSVSMTGPMFFFIPPLLIFGMIASEIVKEKELKLRHGLSVMGVSSTSFWLSWFITGLIISFISTNCLIISGYFFKFDFFLNSPYIIQLANFEMFAITMLMLGFWLTTVLNSAKLAYTISYTFLLFGIVLQSFLQSHLLTLLVHINELPSWAHWVRWGFTFYPGYNFSLIYYDIATKASSHPNYAERRWESGSEYAYENFWMPKSGYIKGFKFYIPPSIEVMQDQIFNFFIFVTMAWLFDHILPSNRGKSDPIYFMFTKDFWGCKRRKKRLLHEIEMVNVSLSDSEISYDDKSESSDGLRIEGLCKTYKKHWWSSSEDIQAVKPMHLSVQKEELLGLIGHNGAGKTTLLSMLTGLLSPSNGTAFIADYDISHDMDKICNIMGYCPQFNILWDELTGYEHLMLFCIIKNISKERRVNTVLEKLKEVDIEDAGDLLVGKYSGGMKRRLSVAISGIGNPSIIFMDEPTTGMDPISKRFVWKLIQKMKKDRVFILTTHSMEEAEVLADKIAVMVDGKIKCLGTPLYLKNHFGEGYKIELISKDTQKLWNYIEANFPTAHLVDMSGGSLVVSIPRTEAMDALRLYKLIESEDSHVANLIENWGLSNSSLEEVFMRVTEKIHHYK</sequence>
<dbReference type="GO" id="GO:0005319">
    <property type="term" value="F:lipid transporter activity"/>
    <property type="evidence" value="ECO:0007669"/>
    <property type="project" value="TreeGrafter"/>
</dbReference>
<reference evidence="10" key="1">
    <citation type="submission" date="2021-09" db="EMBL/GenBank/DDBJ databases">
        <authorList>
            <consortium name="AG Swart"/>
            <person name="Singh M."/>
            <person name="Singh A."/>
            <person name="Seah K."/>
            <person name="Emmerich C."/>
        </authorList>
    </citation>
    <scope>NUCLEOTIDE SEQUENCE</scope>
    <source>
        <strain evidence="10">ATCC30299</strain>
    </source>
</reference>
<dbReference type="Pfam" id="PF12698">
    <property type="entry name" value="ABC2_membrane_3"/>
    <property type="match status" value="1"/>
</dbReference>
<keyword evidence="4" id="KW-0547">Nucleotide-binding</keyword>